<evidence type="ECO:0000256" key="1">
    <source>
        <dbReference type="PROSITE-ProRule" id="PRU00169"/>
    </source>
</evidence>
<dbReference type="GO" id="GO:0000160">
    <property type="term" value="P:phosphorelay signal transduction system"/>
    <property type="evidence" value="ECO:0007669"/>
    <property type="project" value="InterPro"/>
</dbReference>
<dbReference type="Proteomes" id="UP000318529">
    <property type="component" value="Unassembled WGS sequence"/>
</dbReference>
<sequence>MAAPMLNEPAKDGVLNRSIGDLRVLLIEDDDFTRRLMSRLLQDLKVRQVWEASDGMSALAILRDHPDKVDLAICDLEMPRMSGLDLLHALRTATGNPLADLPVIVLTAHREADTVKRAIAYGISGYLVKPVSKADLQKRLTFVLQKGR</sequence>
<dbReference type="GO" id="GO:0009736">
    <property type="term" value="P:cytokinin-activated signaling pathway"/>
    <property type="evidence" value="ECO:0007669"/>
    <property type="project" value="InterPro"/>
</dbReference>
<dbReference type="PROSITE" id="PS50110">
    <property type="entry name" value="RESPONSE_REGULATORY"/>
    <property type="match status" value="1"/>
</dbReference>
<dbReference type="Pfam" id="PF00072">
    <property type="entry name" value="Response_reg"/>
    <property type="match status" value="1"/>
</dbReference>
<evidence type="ECO:0000313" key="4">
    <source>
        <dbReference type="Proteomes" id="UP000318529"/>
    </source>
</evidence>
<evidence type="ECO:0000259" key="2">
    <source>
        <dbReference type="PROSITE" id="PS50110"/>
    </source>
</evidence>
<gene>
    <name evidence="3" type="ORF">FBZ83_118108</name>
</gene>
<accession>A0A560BVP1</accession>
<dbReference type="AlphaFoldDB" id="A0A560BVP1"/>
<keyword evidence="1" id="KW-0597">Phosphoprotein</keyword>
<reference evidence="3 4" key="1">
    <citation type="submission" date="2019-06" db="EMBL/GenBank/DDBJ databases">
        <title>Genomic Encyclopedia of Type Strains, Phase IV (KMG-V): Genome sequencing to study the core and pangenomes of soil and plant-associated prokaryotes.</title>
        <authorList>
            <person name="Whitman W."/>
        </authorList>
    </citation>
    <scope>NUCLEOTIDE SEQUENCE [LARGE SCALE GENOMIC DNA]</scope>
    <source>
        <strain evidence="3 4">BR 11650</strain>
    </source>
</reference>
<feature type="modified residue" description="4-aspartylphosphate" evidence="1">
    <location>
        <position position="75"/>
    </location>
</feature>
<feature type="domain" description="Response regulatory" evidence="2">
    <location>
        <begin position="23"/>
        <end position="144"/>
    </location>
</feature>
<dbReference type="EMBL" id="VITH01000018">
    <property type="protein sequence ID" value="TWA76569.1"/>
    <property type="molecule type" value="Genomic_DNA"/>
</dbReference>
<dbReference type="PANTHER" id="PTHR43874">
    <property type="entry name" value="TWO-COMPONENT RESPONSE REGULATOR"/>
    <property type="match status" value="1"/>
</dbReference>
<dbReference type="InterPro" id="IPR011006">
    <property type="entry name" value="CheY-like_superfamily"/>
</dbReference>
<dbReference type="SMART" id="SM00448">
    <property type="entry name" value="REC"/>
    <property type="match status" value="1"/>
</dbReference>
<dbReference type="Gene3D" id="3.40.50.2300">
    <property type="match status" value="1"/>
</dbReference>
<proteinExistence type="predicted"/>
<organism evidence="3 4">
    <name type="scientific">Azospirillum brasilense</name>
    <dbReference type="NCBI Taxonomy" id="192"/>
    <lineage>
        <taxon>Bacteria</taxon>
        <taxon>Pseudomonadati</taxon>
        <taxon>Pseudomonadota</taxon>
        <taxon>Alphaproteobacteria</taxon>
        <taxon>Rhodospirillales</taxon>
        <taxon>Azospirillaceae</taxon>
        <taxon>Azospirillum</taxon>
    </lineage>
</organism>
<comment type="caution">
    <text evidence="3">The sequence shown here is derived from an EMBL/GenBank/DDBJ whole genome shotgun (WGS) entry which is preliminary data.</text>
</comment>
<name>A0A560BVP1_AZOBR</name>
<evidence type="ECO:0000313" key="3">
    <source>
        <dbReference type="EMBL" id="TWA76569.1"/>
    </source>
</evidence>
<dbReference type="SUPFAM" id="SSF52172">
    <property type="entry name" value="CheY-like"/>
    <property type="match status" value="1"/>
</dbReference>
<dbReference type="InterPro" id="IPR001789">
    <property type="entry name" value="Sig_transdc_resp-reg_receiver"/>
</dbReference>
<dbReference type="InterPro" id="IPR045279">
    <property type="entry name" value="ARR-like"/>
</dbReference>
<dbReference type="PANTHER" id="PTHR43874:SF7">
    <property type="entry name" value="TWO-COMPONENT RESPONSE REGULATOR ARR10"/>
    <property type="match status" value="1"/>
</dbReference>
<protein>
    <submittedName>
        <fullName evidence="3">Two-component system chemotaxis response regulator CheY</fullName>
    </submittedName>
</protein>